<name>A0A0A7EJT2_9GAMM</name>
<organism evidence="1 2">
    <name type="scientific">Pseudoalteromonas piratica</name>
    <dbReference type="NCBI Taxonomy" id="1348114"/>
    <lineage>
        <taxon>Bacteria</taxon>
        <taxon>Pseudomonadati</taxon>
        <taxon>Pseudomonadota</taxon>
        <taxon>Gammaproteobacteria</taxon>
        <taxon>Alteromonadales</taxon>
        <taxon>Pseudoalteromonadaceae</taxon>
        <taxon>Pseudoalteromonas</taxon>
    </lineage>
</organism>
<keyword evidence="2" id="KW-1185">Reference proteome</keyword>
<dbReference type="OrthoDB" id="9956128at2"/>
<accession>A0A0A7EJT2</accession>
<gene>
    <name evidence="1" type="ORF">OM33_17565</name>
</gene>
<evidence type="ECO:0000313" key="2">
    <source>
        <dbReference type="Proteomes" id="UP000030341"/>
    </source>
</evidence>
<sequence length="67" mass="7586">MTVIDKITNQEQNTLLQNHLEQLKSGFNNDLNNGLAPQQYKETQAWIKAIDAAIKIIKSPKLQVLNP</sequence>
<protein>
    <recommendedName>
        <fullName evidence="3">EscE/YscE/SsaE family type III secretion system needle protein co-chaperone</fullName>
    </recommendedName>
</protein>
<dbReference type="eggNOG" id="ENOG502ZWQB">
    <property type="taxonomic scope" value="Bacteria"/>
</dbReference>
<reference evidence="1 2" key="1">
    <citation type="submission" date="2014-11" db="EMBL/GenBank/DDBJ databases">
        <title>Complete Genome Sequence of Pseudoalteromonas sp. Strain OCN003 Isolated from Kaneohe Bay, Oahu, Hawaii.</title>
        <authorList>
            <person name="Beurmann S."/>
            <person name="Videau P."/>
            <person name="Ushijima B."/>
            <person name="Smith A.M."/>
            <person name="Aeby G.S."/>
            <person name="Callahan S.M."/>
            <person name="Belcaid M."/>
        </authorList>
    </citation>
    <scope>NUCLEOTIDE SEQUENCE [LARGE SCALE GENOMIC DNA]</scope>
    <source>
        <strain evidence="1 2">OCN003</strain>
    </source>
</reference>
<dbReference type="HOGENOM" id="CLU_2809269_0_0_6"/>
<evidence type="ECO:0008006" key="3">
    <source>
        <dbReference type="Google" id="ProtNLM"/>
    </source>
</evidence>
<evidence type="ECO:0000313" key="1">
    <source>
        <dbReference type="EMBL" id="AIY66899.1"/>
    </source>
</evidence>
<dbReference type="Gene3D" id="1.20.5.420">
    <property type="entry name" value="Immunoglobulin FC, subunit C"/>
    <property type="match status" value="1"/>
</dbReference>
<dbReference type="AlphaFoldDB" id="A0A0A7EJT2"/>
<dbReference type="KEGG" id="pseo:OM33_17565"/>
<dbReference type="EMBL" id="CP009889">
    <property type="protein sequence ID" value="AIY66899.1"/>
    <property type="molecule type" value="Genomic_DNA"/>
</dbReference>
<dbReference type="RefSeq" id="WP_040135511.1">
    <property type="nucleotide sequence ID" value="NZ_CP009889.1"/>
</dbReference>
<dbReference type="STRING" id="1348114.OM33_17565"/>
<proteinExistence type="predicted"/>
<dbReference type="Proteomes" id="UP000030341">
    <property type="component" value="Chromosome 2"/>
</dbReference>